<dbReference type="PANTHER" id="PTHR33346:SF2">
    <property type="entry name" value="DEHYDRIN ERD14"/>
    <property type="match status" value="1"/>
</dbReference>
<dbReference type="PROSITE" id="PS00315">
    <property type="entry name" value="DEHYDRIN_1"/>
    <property type="match status" value="1"/>
</dbReference>
<feature type="region of interest" description="Disordered" evidence="3">
    <location>
        <begin position="1"/>
        <end position="159"/>
    </location>
</feature>
<proteinExistence type="evidence at transcript level"/>
<evidence type="ECO:0000256" key="2">
    <source>
        <dbReference type="RuleBase" id="RU003995"/>
    </source>
</evidence>
<feature type="compositionally biased region" description="Basic and acidic residues" evidence="3">
    <location>
        <begin position="237"/>
        <end position="247"/>
    </location>
</feature>
<dbReference type="GO" id="GO:0009737">
    <property type="term" value="P:response to abscisic acid"/>
    <property type="evidence" value="ECO:0007669"/>
    <property type="project" value="TreeGrafter"/>
</dbReference>
<protein>
    <submittedName>
        <fullName evidence="4">Cor47</fullName>
    </submittedName>
</protein>
<feature type="region of interest" description="Disordered" evidence="3">
    <location>
        <begin position="237"/>
        <end position="301"/>
    </location>
</feature>
<dbReference type="GO" id="GO:0009414">
    <property type="term" value="P:response to water deprivation"/>
    <property type="evidence" value="ECO:0007669"/>
    <property type="project" value="UniProtKB-ARBA"/>
</dbReference>
<sequence length="301" mass="34722">MAEEHQNKPSYEYETAVRDDQQGGVETKDRGLFDFLGKKQEEKPQEEVLVNEFEKVKVSDQSHPKVDEYYEENYNEEEEQKKKDKHGLLEKLRRSGSSSSSSSDEEEGEGEEKKKKRKEKKGTLKEKFAVEKEEEKYEKQHEEKYEEKPYEEKYEKHEDTTVPVHVEKYEEAETAQLPAEPLHVEKYEEAEVVAPIPEKPAGVPVHEAKYEEEVAHIPAEPAHPEEKKGFLEKIKEKLPGQHKKGEEVPLSPPSAADYAAAPHEGEAKEKKGILEKIKEKIPGYHPKTEEEKEKEKDSAAC</sequence>
<evidence type="ECO:0000256" key="3">
    <source>
        <dbReference type="SAM" id="MobiDB-lite"/>
    </source>
</evidence>
<organism evidence="4">
    <name type="scientific">Betula platyphylla</name>
    <name type="common">Asian white birch</name>
    <dbReference type="NCBI Taxonomy" id="78630"/>
    <lineage>
        <taxon>Eukaryota</taxon>
        <taxon>Viridiplantae</taxon>
        <taxon>Streptophyta</taxon>
        <taxon>Embryophyta</taxon>
        <taxon>Tracheophyta</taxon>
        <taxon>Spermatophyta</taxon>
        <taxon>Magnoliopsida</taxon>
        <taxon>eudicotyledons</taxon>
        <taxon>Gunneridae</taxon>
        <taxon>Pentapetalae</taxon>
        <taxon>rosids</taxon>
        <taxon>fabids</taxon>
        <taxon>Fagales</taxon>
        <taxon>Betulaceae</taxon>
        <taxon>Betula</taxon>
    </lineage>
</organism>
<dbReference type="AlphaFoldDB" id="A0A7D7KH34"/>
<feature type="compositionally biased region" description="Acidic residues" evidence="3">
    <location>
        <begin position="69"/>
        <end position="78"/>
    </location>
</feature>
<reference evidence="4" key="1">
    <citation type="journal article" date="2020" name="J. Integr. Plant">
        <title>Betula platyphylla BpHOX2 transcription factor binds to different cis-acting elements and confers osmotic tolerance.</title>
        <authorList>
            <person name="Tan Z."/>
            <person name="Wen X."/>
            <person name="Wang Y."/>
        </authorList>
    </citation>
    <scope>NUCLEOTIDE SEQUENCE</scope>
    <source>
        <strain evidence="4">BPChr01G16896</strain>
    </source>
</reference>
<dbReference type="InterPro" id="IPR000167">
    <property type="entry name" value="Dehydrin"/>
</dbReference>
<accession>A0A7D7KH34</accession>
<feature type="compositionally biased region" description="Basic and acidic residues" evidence="3">
    <location>
        <begin position="121"/>
        <end position="159"/>
    </location>
</feature>
<evidence type="ECO:0000256" key="1">
    <source>
        <dbReference type="ARBA" id="ARBA00008403"/>
    </source>
</evidence>
<feature type="compositionally biased region" description="Basic and acidic residues" evidence="3">
    <location>
        <begin position="263"/>
        <end position="301"/>
    </location>
</feature>
<feature type="compositionally biased region" description="Basic and acidic residues" evidence="3">
    <location>
        <begin position="79"/>
        <end position="93"/>
    </location>
</feature>
<dbReference type="InterPro" id="IPR030513">
    <property type="entry name" value="Dehydrin_CS"/>
</dbReference>
<dbReference type="GO" id="GO:0005829">
    <property type="term" value="C:cytosol"/>
    <property type="evidence" value="ECO:0007669"/>
    <property type="project" value="TreeGrafter"/>
</dbReference>
<dbReference type="GO" id="GO:0009631">
    <property type="term" value="P:cold acclimation"/>
    <property type="evidence" value="ECO:0007669"/>
    <property type="project" value="TreeGrafter"/>
</dbReference>
<feature type="compositionally biased region" description="Low complexity" evidence="3">
    <location>
        <begin position="253"/>
        <end position="262"/>
    </location>
</feature>
<dbReference type="EMBL" id="MT621401">
    <property type="protein sequence ID" value="QMS43732.1"/>
    <property type="molecule type" value="mRNA"/>
</dbReference>
<feature type="compositionally biased region" description="Basic and acidic residues" evidence="3">
    <location>
        <begin position="15"/>
        <end position="68"/>
    </location>
</feature>
<dbReference type="PANTHER" id="PTHR33346">
    <property type="entry name" value="DEHYDRIN XERO 2-RELATED"/>
    <property type="match status" value="1"/>
</dbReference>
<dbReference type="GO" id="GO:0016020">
    <property type="term" value="C:membrane"/>
    <property type="evidence" value="ECO:0007669"/>
    <property type="project" value="TreeGrafter"/>
</dbReference>
<name>A0A7D7KH34_BETPL</name>
<evidence type="ECO:0000313" key="4">
    <source>
        <dbReference type="EMBL" id="QMS43732.1"/>
    </source>
</evidence>
<comment type="similarity">
    <text evidence="1 2">Belongs to the plant dehydrin family.</text>
</comment>
<dbReference type="PROSITE" id="PS00823">
    <property type="entry name" value="DEHYDRIN_2"/>
    <property type="match status" value="1"/>
</dbReference>
<dbReference type="Pfam" id="PF00257">
    <property type="entry name" value="Dehydrin"/>
    <property type="match status" value="1"/>
</dbReference>